<evidence type="ECO:0000313" key="1">
    <source>
        <dbReference type="EMBL" id="CAF1337543.1"/>
    </source>
</evidence>
<keyword evidence="3" id="KW-1185">Reference proteome</keyword>
<name>A0A815GBV4_9BILA</name>
<organism evidence="1 3">
    <name type="scientific">Didymodactylos carnosus</name>
    <dbReference type="NCBI Taxonomy" id="1234261"/>
    <lineage>
        <taxon>Eukaryota</taxon>
        <taxon>Metazoa</taxon>
        <taxon>Spiralia</taxon>
        <taxon>Gnathifera</taxon>
        <taxon>Rotifera</taxon>
        <taxon>Eurotatoria</taxon>
        <taxon>Bdelloidea</taxon>
        <taxon>Philodinida</taxon>
        <taxon>Philodinidae</taxon>
        <taxon>Didymodactylos</taxon>
    </lineage>
</organism>
<proteinExistence type="predicted"/>
<dbReference type="Proteomes" id="UP000663829">
    <property type="component" value="Unassembled WGS sequence"/>
</dbReference>
<evidence type="ECO:0000313" key="2">
    <source>
        <dbReference type="EMBL" id="CAF4196097.1"/>
    </source>
</evidence>
<reference evidence="1" key="1">
    <citation type="submission" date="2021-02" db="EMBL/GenBank/DDBJ databases">
        <authorList>
            <person name="Nowell W R."/>
        </authorList>
    </citation>
    <scope>NUCLEOTIDE SEQUENCE</scope>
</reference>
<dbReference type="Proteomes" id="UP000681722">
    <property type="component" value="Unassembled WGS sequence"/>
</dbReference>
<accession>A0A815GBV4</accession>
<gene>
    <name evidence="1" type="ORF">GPM918_LOCUS30266</name>
    <name evidence="2" type="ORF">SRO942_LOCUS30875</name>
</gene>
<protein>
    <submittedName>
        <fullName evidence="1">Uncharacterized protein</fullName>
    </submittedName>
</protein>
<dbReference type="EMBL" id="CAJNOQ010014234">
    <property type="protein sequence ID" value="CAF1337543.1"/>
    <property type="molecule type" value="Genomic_DNA"/>
</dbReference>
<comment type="caution">
    <text evidence="1">The sequence shown here is derived from an EMBL/GenBank/DDBJ whole genome shotgun (WGS) entry which is preliminary data.</text>
</comment>
<dbReference type="AlphaFoldDB" id="A0A815GBV4"/>
<dbReference type="EMBL" id="CAJOBC010056860">
    <property type="protein sequence ID" value="CAF4196097.1"/>
    <property type="molecule type" value="Genomic_DNA"/>
</dbReference>
<evidence type="ECO:0000313" key="3">
    <source>
        <dbReference type="Proteomes" id="UP000663829"/>
    </source>
</evidence>
<sequence>MYLRRTLVAPGQHALIIVDKPSAYASRYDLTGAINGSQPIACMVLTPDDRKEKDIKGVRKHFCERMDFEKISTGNQSTGY</sequence>